<organism evidence="2 3">
    <name type="scientific">Viridibacillus soli</name>
    <dbReference type="NCBI Taxonomy" id="2798301"/>
    <lineage>
        <taxon>Bacteria</taxon>
        <taxon>Bacillati</taxon>
        <taxon>Bacillota</taxon>
        <taxon>Bacilli</taxon>
        <taxon>Bacillales</taxon>
        <taxon>Caryophanaceae</taxon>
        <taxon>Viridibacillus</taxon>
    </lineage>
</organism>
<gene>
    <name evidence="2" type="ORF">JFL43_15750</name>
</gene>
<dbReference type="Proteomes" id="UP000618943">
    <property type="component" value="Unassembled WGS sequence"/>
</dbReference>
<reference evidence="2 3" key="1">
    <citation type="submission" date="2020-12" db="EMBL/GenBank/DDBJ databases">
        <title>YIM B01967 draft genome.</title>
        <authorList>
            <person name="Yan X."/>
        </authorList>
    </citation>
    <scope>NUCLEOTIDE SEQUENCE [LARGE SCALE GENOMIC DNA]</scope>
    <source>
        <strain evidence="2 3">YIM B01967</strain>
    </source>
</reference>
<proteinExistence type="predicted"/>
<sequence>MKKTLITIGIIVVLIGIVAFSIFQYNKYKEKSVTDILTNLDYNAVDSIIARARDLDDIKLEYTFENEDKDAIIQSLKNLKLHRTSKKDLPSDSGYLLTTSTKDDIYILYLNGNGKTIIFTAKDEDVGYYTNYEMDNSDFYNLVDSLIKKEK</sequence>
<keyword evidence="1" id="KW-0472">Membrane</keyword>
<accession>A0ABS1HAI7</accession>
<dbReference type="EMBL" id="JAEOAH010000027">
    <property type="protein sequence ID" value="MBK3496289.1"/>
    <property type="molecule type" value="Genomic_DNA"/>
</dbReference>
<dbReference type="RefSeq" id="WP_200749767.1">
    <property type="nucleotide sequence ID" value="NZ_JAEOAH010000027.1"/>
</dbReference>
<protein>
    <submittedName>
        <fullName evidence="2">Uncharacterized protein</fullName>
    </submittedName>
</protein>
<evidence type="ECO:0000313" key="2">
    <source>
        <dbReference type="EMBL" id="MBK3496289.1"/>
    </source>
</evidence>
<keyword evidence="1" id="KW-0812">Transmembrane</keyword>
<comment type="caution">
    <text evidence="2">The sequence shown here is derived from an EMBL/GenBank/DDBJ whole genome shotgun (WGS) entry which is preliminary data.</text>
</comment>
<keyword evidence="1" id="KW-1133">Transmembrane helix</keyword>
<evidence type="ECO:0000313" key="3">
    <source>
        <dbReference type="Proteomes" id="UP000618943"/>
    </source>
</evidence>
<keyword evidence="3" id="KW-1185">Reference proteome</keyword>
<evidence type="ECO:0000256" key="1">
    <source>
        <dbReference type="SAM" id="Phobius"/>
    </source>
</evidence>
<name>A0ABS1HAI7_9BACL</name>
<feature type="transmembrane region" description="Helical" evidence="1">
    <location>
        <begin position="6"/>
        <end position="23"/>
    </location>
</feature>